<keyword evidence="7" id="KW-0472">Membrane</keyword>
<dbReference type="Pfam" id="PF00067">
    <property type="entry name" value="p450"/>
    <property type="match status" value="2"/>
</dbReference>
<keyword evidence="3 5" id="KW-0479">Metal-binding</keyword>
<gene>
    <name evidence="8" type="ORF">AA0117_g10650</name>
</gene>
<evidence type="ECO:0000256" key="4">
    <source>
        <dbReference type="ARBA" id="ARBA00023004"/>
    </source>
</evidence>
<comment type="cofactor">
    <cofactor evidence="1 5">
        <name>heme</name>
        <dbReference type="ChEBI" id="CHEBI:30413"/>
    </cofactor>
</comment>
<keyword evidence="5 6" id="KW-0349">Heme</keyword>
<feature type="transmembrane region" description="Helical" evidence="7">
    <location>
        <begin position="15"/>
        <end position="33"/>
    </location>
</feature>
<feature type="binding site" description="axial binding residue" evidence="5">
    <location>
        <position position="526"/>
    </location>
    <ligand>
        <name>heme</name>
        <dbReference type="ChEBI" id="CHEBI:30413"/>
    </ligand>
    <ligandPart>
        <name>Fe</name>
        <dbReference type="ChEBI" id="CHEBI:18248"/>
    </ligandPart>
</feature>
<sequence>MITYFKSHFLLSDSFLGYAALALVLAAVSFLIYRWALPKPIPGIPYDKKVARSIFGNLPELISWQKVHGRPILYMTDYCRRLGSPLAQVWLGPLRKPALVLTDFTEIENLTQRRAKEFGRGRDFTQSFRYVVPEFHVALEKEDPRYSANKDLLKDTMTPTFLQNVSSPQIYMRSTNLVSLWKFKHEHAHGRAFDAFEDIFSAASDMILAAAIAVNDENSAIVQQLKYLESFDGELPLQFDEKFNSVVFPHLPDLAHIKGLERLSHHIGEQVLSAFPNTMHYYCLLKDKVLRQSYAWVKRFEAMEIQKSISRLENKSITSVLDHMVQRERKAADSKGIEPDYFRNGIFDELTGYYQAGHETSATTITWTLKFLAQNQDAQDKLRSNLRQYHAEAYQAGRQPTKEEIAGADIPYLHAIIEETLRMRPPFPALIRSTLVDTEIMGYRIPKGTTILMPSSGPGLDEPAIPVPEDLRTKSNITKRRPDWSPEDVHLYNPDRWLKLDEEFGRLKFDPSAGPMQSFGFGPRQCFGKRLAYIQLRTLVTLLFWNFKFVELDGEIASLQGHESTTLIPNYCYVKLEEVTA</sequence>
<dbReference type="GO" id="GO:0020037">
    <property type="term" value="F:heme binding"/>
    <property type="evidence" value="ECO:0007669"/>
    <property type="project" value="InterPro"/>
</dbReference>
<evidence type="ECO:0000313" key="9">
    <source>
        <dbReference type="Proteomes" id="UP000291422"/>
    </source>
</evidence>
<dbReference type="Gene3D" id="1.10.630.10">
    <property type="entry name" value="Cytochrome P450"/>
    <property type="match status" value="1"/>
</dbReference>
<dbReference type="AlphaFoldDB" id="A0A4Q4N3Y6"/>
<dbReference type="PROSITE" id="PS00086">
    <property type="entry name" value="CYTOCHROME_P450"/>
    <property type="match status" value="1"/>
</dbReference>
<dbReference type="EMBL" id="PDXD01000042">
    <property type="protein sequence ID" value="RYN70275.1"/>
    <property type="molecule type" value="Genomic_DNA"/>
</dbReference>
<dbReference type="InterPro" id="IPR036396">
    <property type="entry name" value="Cyt_P450_sf"/>
</dbReference>
<evidence type="ECO:0008006" key="10">
    <source>
        <dbReference type="Google" id="ProtNLM"/>
    </source>
</evidence>
<dbReference type="InterPro" id="IPR002403">
    <property type="entry name" value="Cyt_P450_E_grp-IV"/>
</dbReference>
<comment type="caution">
    <text evidence="8">The sequence shown here is derived from an EMBL/GenBank/DDBJ whole genome shotgun (WGS) entry which is preliminary data.</text>
</comment>
<dbReference type="GO" id="GO:0004497">
    <property type="term" value="F:monooxygenase activity"/>
    <property type="evidence" value="ECO:0007669"/>
    <property type="project" value="UniProtKB-KW"/>
</dbReference>
<accession>A0A4Q4N3Y6</accession>
<evidence type="ECO:0000313" key="8">
    <source>
        <dbReference type="EMBL" id="RYN70275.1"/>
    </source>
</evidence>
<keyword evidence="6" id="KW-0503">Monooxygenase</keyword>
<dbReference type="Proteomes" id="UP000291422">
    <property type="component" value="Unassembled WGS sequence"/>
</dbReference>
<keyword evidence="7" id="KW-1133">Transmembrane helix</keyword>
<dbReference type="InterPro" id="IPR001128">
    <property type="entry name" value="Cyt_P450"/>
</dbReference>
<dbReference type="VEuPathDB" id="FungiDB:CC77DRAFT_1083238"/>
<comment type="similarity">
    <text evidence="2 6">Belongs to the cytochrome P450 family.</text>
</comment>
<organism evidence="8 9">
    <name type="scientific">Alternaria alternata</name>
    <name type="common">Alternaria rot fungus</name>
    <name type="synonym">Torula alternata</name>
    <dbReference type="NCBI Taxonomy" id="5599"/>
    <lineage>
        <taxon>Eukaryota</taxon>
        <taxon>Fungi</taxon>
        <taxon>Dikarya</taxon>
        <taxon>Ascomycota</taxon>
        <taxon>Pezizomycotina</taxon>
        <taxon>Dothideomycetes</taxon>
        <taxon>Pleosporomycetidae</taxon>
        <taxon>Pleosporales</taxon>
        <taxon>Pleosporineae</taxon>
        <taxon>Pleosporaceae</taxon>
        <taxon>Alternaria</taxon>
        <taxon>Alternaria sect. Alternaria</taxon>
        <taxon>Alternaria alternata complex</taxon>
    </lineage>
</organism>
<evidence type="ECO:0000256" key="6">
    <source>
        <dbReference type="RuleBase" id="RU000461"/>
    </source>
</evidence>
<keyword evidence="4 5" id="KW-0408">Iron</keyword>
<reference evidence="9" key="1">
    <citation type="journal article" date="2019" name="bioRxiv">
        <title>Genomics, evolutionary history and diagnostics of the Alternaria alternata species group including apple and Asian pear pathotypes.</title>
        <authorList>
            <person name="Armitage A.D."/>
            <person name="Cockerton H.M."/>
            <person name="Sreenivasaprasad S."/>
            <person name="Woodhall J.W."/>
            <person name="Lane C.R."/>
            <person name="Harrison R.J."/>
            <person name="Clarkson J.P."/>
        </authorList>
    </citation>
    <scope>NUCLEOTIDE SEQUENCE [LARGE SCALE GENOMIC DNA]</scope>
    <source>
        <strain evidence="9">FERA 1177</strain>
    </source>
</reference>
<evidence type="ECO:0000256" key="5">
    <source>
        <dbReference type="PIRSR" id="PIRSR602403-1"/>
    </source>
</evidence>
<dbReference type="PANTHER" id="PTHR24305">
    <property type="entry name" value="CYTOCHROME P450"/>
    <property type="match status" value="1"/>
</dbReference>
<dbReference type="GO" id="GO:0016705">
    <property type="term" value="F:oxidoreductase activity, acting on paired donors, with incorporation or reduction of molecular oxygen"/>
    <property type="evidence" value="ECO:0007669"/>
    <property type="project" value="InterPro"/>
</dbReference>
<dbReference type="InterPro" id="IPR050121">
    <property type="entry name" value="Cytochrome_P450_monoxygenase"/>
</dbReference>
<dbReference type="GO" id="GO:0005506">
    <property type="term" value="F:iron ion binding"/>
    <property type="evidence" value="ECO:0007669"/>
    <property type="project" value="InterPro"/>
</dbReference>
<evidence type="ECO:0000256" key="7">
    <source>
        <dbReference type="SAM" id="Phobius"/>
    </source>
</evidence>
<dbReference type="SUPFAM" id="SSF48264">
    <property type="entry name" value="Cytochrome P450"/>
    <property type="match status" value="1"/>
</dbReference>
<name>A0A4Q4N3Y6_ALTAL</name>
<dbReference type="PRINTS" id="PR00385">
    <property type="entry name" value="P450"/>
</dbReference>
<evidence type="ECO:0000256" key="1">
    <source>
        <dbReference type="ARBA" id="ARBA00001971"/>
    </source>
</evidence>
<evidence type="ECO:0000256" key="2">
    <source>
        <dbReference type="ARBA" id="ARBA00010617"/>
    </source>
</evidence>
<keyword evidence="6" id="KW-0560">Oxidoreductase</keyword>
<dbReference type="PRINTS" id="PR00465">
    <property type="entry name" value="EP450IV"/>
</dbReference>
<dbReference type="InterPro" id="IPR017972">
    <property type="entry name" value="Cyt_P450_CS"/>
</dbReference>
<protein>
    <recommendedName>
        <fullName evidence="10">Cytochrome P450 monooxygenase</fullName>
    </recommendedName>
</protein>
<keyword evidence="7" id="KW-0812">Transmembrane</keyword>
<proteinExistence type="inferred from homology"/>
<dbReference type="PANTHER" id="PTHR24305:SF166">
    <property type="entry name" value="CYTOCHROME P450 12A4, MITOCHONDRIAL-RELATED"/>
    <property type="match status" value="1"/>
</dbReference>
<evidence type="ECO:0000256" key="3">
    <source>
        <dbReference type="ARBA" id="ARBA00022723"/>
    </source>
</evidence>